<dbReference type="HOGENOM" id="CLU_026242_1_0_1"/>
<accession>A0A084ALZ1</accession>
<keyword evidence="3" id="KW-1185">Reference proteome</keyword>
<evidence type="ECO:0000313" key="3">
    <source>
        <dbReference type="Proteomes" id="UP000028045"/>
    </source>
</evidence>
<feature type="compositionally biased region" description="Low complexity" evidence="1">
    <location>
        <begin position="381"/>
        <end position="392"/>
    </location>
</feature>
<reference evidence="2 3" key="1">
    <citation type="journal article" date="2014" name="BMC Genomics">
        <title>Comparative genome sequencing reveals chemotype-specific gene clusters in the toxigenic black mold Stachybotrys.</title>
        <authorList>
            <person name="Semeiks J."/>
            <person name="Borek D."/>
            <person name="Otwinowski Z."/>
            <person name="Grishin N.V."/>
        </authorList>
    </citation>
    <scope>NUCLEOTIDE SEQUENCE [LARGE SCALE GENOMIC DNA]</scope>
    <source>
        <strain evidence="3">CBS 109288 / IBT 7711</strain>
    </source>
</reference>
<feature type="compositionally biased region" description="Basic and acidic residues" evidence="1">
    <location>
        <begin position="193"/>
        <end position="202"/>
    </location>
</feature>
<protein>
    <submittedName>
        <fullName evidence="2">Uncharacterized protein</fullName>
    </submittedName>
</protein>
<gene>
    <name evidence="2" type="ORF">S7711_02782</name>
</gene>
<evidence type="ECO:0000256" key="1">
    <source>
        <dbReference type="SAM" id="MobiDB-lite"/>
    </source>
</evidence>
<feature type="region of interest" description="Disordered" evidence="1">
    <location>
        <begin position="187"/>
        <end position="423"/>
    </location>
</feature>
<feature type="compositionally biased region" description="Polar residues" evidence="1">
    <location>
        <begin position="347"/>
        <end position="358"/>
    </location>
</feature>
<feature type="compositionally biased region" description="Basic and acidic residues" evidence="1">
    <location>
        <begin position="402"/>
        <end position="423"/>
    </location>
</feature>
<organism evidence="2 3">
    <name type="scientific">Stachybotrys chartarum (strain CBS 109288 / IBT 7711)</name>
    <name type="common">Toxic black mold</name>
    <name type="synonym">Stilbospora chartarum</name>
    <dbReference type="NCBI Taxonomy" id="1280523"/>
    <lineage>
        <taxon>Eukaryota</taxon>
        <taxon>Fungi</taxon>
        <taxon>Dikarya</taxon>
        <taxon>Ascomycota</taxon>
        <taxon>Pezizomycotina</taxon>
        <taxon>Sordariomycetes</taxon>
        <taxon>Hypocreomycetidae</taxon>
        <taxon>Hypocreales</taxon>
        <taxon>Stachybotryaceae</taxon>
        <taxon>Stachybotrys</taxon>
    </lineage>
</organism>
<feature type="compositionally biased region" description="Basic and acidic residues" evidence="1">
    <location>
        <begin position="212"/>
        <end position="227"/>
    </location>
</feature>
<feature type="compositionally biased region" description="Polar residues" evidence="1">
    <location>
        <begin position="20"/>
        <end position="36"/>
    </location>
</feature>
<dbReference type="AlphaFoldDB" id="A0A084ALZ1"/>
<dbReference type="Proteomes" id="UP000028045">
    <property type="component" value="Unassembled WGS sequence"/>
</dbReference>
<name>A0A084ALZ1_STACB</name>
<dbReference type="OrthoDB" id="5138418at2759"/>
<feature type="compositionally biased region" description="Low complexity" evidence="1">
    <location>
        <begin position="318"/>
        <end position="332"/>
    </location>
</feature>
<evidence type="ECO:0000313" key="2">
    <source>
        <dbReference type="EMBL" id="KEY66320.1"/>
    </source>
</evidence>
<dbReference type="EMBL" id="KL648661">
    <property type="protein sequence ID" value="KEY66320.1"/>
    <property type="molecule type" value="Genomic_DNA"/>
</dbReference>
<feature type="region of interest" description="Disordered" evidence="1">
    <location>
        <begin position="1"/>
        <end position="67"/>
    </location>
</feature>
<sequence length="467" mass="50852">MPGTFQVEATGLFRPPAPHHSNSGFVHTLSRTPTDSNPKRKRDHDVAARPYDVATPDIEYPSDGPLATPFTKDAHRRYVFGGELTTPSCDPFDEAMGESMFSDSDYRRALGTKRSRNEMDDCTLGPTQLFDLPPYPRPAQRWGIGAFAAIGGVVGRVLDFCTIGAFRGFYAGGGKTYGVEAPASETEGLGRNYSDDKDEHRVPGGFPPVNSQDHELVQDHDYNHESRASTPTRPAAKRRQTGQSDDLGRNWVIVNEPAGSTGNRKLPRPPLNRNLSSSVTTGRRRSTPTSRISSTSTSSGPRRPASRFSTAHAPPVCAAPRPVSSASYASPRSPSPSKIPRPLSSSNVIQSSPVQPSSHSRRRSTMAPAGGPPSFAHRRTNSAASAASFRAPSKTDNADASPRLDAEAKHLAARRRREERDNDVRLGALSKQLQDMIRQGKEALGTKIEIDSMDVEWEDDEASPRFR</sequence>
<feature type="compositionally biased region" description="Low complexity" evidence="1">
    <location>
        <begin position="276"/>
        <end position="307"/>
    </location>
</feature>
<proteinExistence type="predicted"/>